<protein>
    <submittedName>
        <fullName evidence="1">Uncharacterized protein</fullName>
    </submittedName>
</protein>
<dbReference type="Proteomes" id="UP000319700">
    <property type="component" value="Unassembled WGS sequence"/>
</dbReference>
<comment type="caution">
    <text evidence="1">The sequence shown here is derived from an EMBL/GenBank/DDBJ whole genome shotgun (WGS) entry which is preliminary data.</text>
</comment>
<gene>
    <name evidence="1" type="ORF">EAH81_24400</name>
</gene>
<accession>A0A502E6J2</accession>
<keyword evidence="2" id="KW-1185">Reference proteome</keyword>
<proteinExistence type="predicted"/>
<reference evidence="1 2" key="1">
    <citation type="journal article" date="2019" name="Environ. Microbiol.">
        <title>Species interactions and distinct microbial communities in high Arctic permafrost affected cryosols are associated with the CH4 and CO2 gas fluxes.</title>
        <authorList>
            <person name="Altshuler I."/>
            <person name="Hamel J."/>
            <person name="Turney S."/>
            <person name="Magnuson E."/>
            <person name="Levesque R."/>
            <person name="Greer C."/>
            <person name="Whyte L.G."/>
        </authorList>
    </citation>
    <scope>NUCLEOTIDE SEQUENCE [LARGE SCALE GENOMIC DNA]</scope>
    <source>
        <strain evidence="1 2">42</strain>
    </source>
</reference>
<sequence>MICKNYVVAGEDVNDIMVMENTAYISYTLRLLYHFLFDNGFSKEKLNTLHLGLQEGNHTLVCYKNLMFTEPFFVEMKHCYIADKINIKSCFFNSKNECCAEVIKEVEWFDPIRREVIAAPKQILKHFNSNGRA</sequence>
<evidence type="ECO:0000313" key="2">
    <source>
        <dbReference type="Proteomes" id="UP000319700"/>
    </source>
</evidence>
<dbReference type="EMBL" id="RCZH01000022">
    <property type="protein sequence ID" value="TPG33273.1"/>
    <property type="molecule type" value="Genomic_DNA"/>
</dbReference>
<dbReference type="InterPro" id="IPR029069">
    <property type="entry name" value="HotDog_dom_sf"/>
</dbReference>
<dbReference type="STRING" id="29533.SAMN05444387_2334"/>
<evidence type="ECO:0000313" key="1">
    <source>
        <dbReference type="EMBL" id="TPG33273.1"/>
    </source>
</evidence>
<dbReference type="SUPFAM" id="SSF54637">
    <property type="entry name" value="Thioesterase/thiol ester dehydrase-isomerase"/>
    <property type="match status" value="1"/>
</dbReference>
<organism evidence="1 2">
    <name type="scientific">Flavobacterium pectinovorum</name>
    <dbReference type="NCBI Taxonomy" id="29533"/>
    <lineage>
        <taxon>Bacteria</taxon>
        <taxon>Pseudomonadati</taxon>
        <taxon>Bacteroidota</taxon>
        <taxon>Flavobacteriia</taxon>
        <taxon>Flavobacteriales</taxon>
        <taxon>Flavobacteriaceae</taxon>
        <taxon>Flavobacterium</taxon>
    </lineage>
</organism>
<dbReference type="RefSeq" id="WP_140511544.1">
    <property type="nucleotide sequence ID" value="NZ_RCZH01000022.1"/>
</dbReference>
<dbReference type="AlphaFoldDB" id="A0A502E6J2"/>
<dbReference type="OrthoDB" id="1163807at2"/>
<name>A0A502E6J2_9FLAO</name>